<dbReference type="AlphaFoldDB" id="A0A5N5DUF8"/>
<evidence type="ECO:0000313" key="15">
    <source>
        <dbReference type="Proteomes" id="UP000325902"/>
    </source>
</evidence>
<dbReference type="Gene3D" id="1.10.520.10">
    <property type="match status" value="1"/>
</dbReference>
<dbReference type="PROSITE" id="PS50873">
    <property type="entry name" value="PEROXIDASE_4"/>
    <property type="match status" value="1"/>
</dbReference>
<dbReference type="Proteomes" id="UP000325902">
    <property type="component" value="Unassembled WGS sequence"/>
</dbReference>
<evidence type="ECO:0000256" key="6">
    <source>
        <dbReference type="ARBA" id="ARBA00023004"/>
    </source>
</evidence>
<keyword evidence="5 12" id="KW-0560">Oxidoreductase</keyword>
<dbReference type="Pfam" id="PF00141">
    <property type="entry name" value="peroxidase"/>
    <property type="match status" value="1"/>
</dbReference>
<evidence type="ECO:0000256" key="8">
    <source>
        <dbReference type="PIRSR" id="PIRSR601621-1"/>
    </source>
</evidence>
<dbReference type="SMR" id="A0A5N5DUF8"/>
<dbReference type="InterPro" id="IPR001621">
    <property type="entry name" value="Ligninase"/>
</dbReference>
<evidence type="ECO:0000256" key="5">
    <source>
        <dbReference type="ARBA" id="ARBA00023002"/>
    </source>
</evidence>
<comment type="cofactor">
    <cofactor evidence="9 12">
        <name>Ca(2+)</name>
        <dbReference type="ChEBI" id="CHEBI:29108"/>
    </cofactor>
    <text evidence="9 12">Binds 2 calcium ions per subunit.</text>
</comment>
<dbReference type="PANTHER" id="PTHR31356">
    <property type="entry name" value="THYLAKOID LUMENAL 29 KDA PROTEIN, CHLOROPLASTIC-RELATED"/>
    <property type="match status" value="1"/>
</dbReference>
<evidence type="ECO:0000256" key="10">
    <source>
        <dbReference type="PIRSR" id="PIRSR601621-3"/>
    </source>
</evidence>
<evidence type="ECO:0000313" key="14">
    <source>
        <dbReference type="EMBL" id="KAB2579844.1"/>
    </source>
</evidence>
<keyword evidence="7" id="KW-0325">Glycoprotein</keyword>
<comment type="similarity">
    <text evidence="1 12">Belongs to the peroxidase family. Ligninase subfamily.</text>
</comment>
<feature type="chain" id="PRO_5025074644" description="Peroxidase" evidence="12">
    <location>
        <begin position="20"/>
        <end position="312"/>
    </location>
</feature>
<dbReference type="PROSITE" id="PS00436">
    <property type="entry name" value="PEROXIDASE_2"/>
    <property type="match status" value="1"/>
</dbReference>
<dbReference type="PRINTS" id="PR00462">
    <property type="entry name" value="LIGNINASE"/>
</dbReference>
<keyword evidence="11" id="KW-1015">Disulfide bond</keyword>
<comment type="cofactor">
    <cofactor evidence="9">
        <name>heme b</name>
        <dbReference type="ChEBI" id="CHEBI:60344"/>
    </cofactor>
    <text evidence="9">Binds 1 heme b (iron(II)-protoporphyrin IX) group per subunit.</text>
</comment>
<protein>
    <recommendedName>
        <fullName evidence="12">Peroxidase</fullName>
        <ecNumber evidence="12">1.11.1.-</ecNumber>
    </recommendedName>
</protein>
<keyword evidence="12" id="KW-0732">Signal</keyword>
<evidence type="ECO:0000256" key="4">
    <source>
        <dbReference type="ARBA" id="ARBA00022723"/>
    </source>
</evidence>
<organism evidence="14 15">
    <name type="scientific">Lasiodiplodia theobromae</name>
    <dbReference type="NCBI Taxonomy" id="45133"/>
    <lineage>
        <taxon>Eukaryota</taxon>
        <taxon>Fungi</taxon>
        <taxon>Dikarya</taxon>
        <taxon>Ascomycota</taxon>
        <taxon>Pezizomycotina</taxon>
        <taxon>Dothideomycetes</taxon>
        <taxon>Dothideomycetes incertae sedis</taxon>
        <taxon>Botryosphaeriales</taxon>
        <taxon>Botryosphaeriaceae</taxon>
        <taxon>Lasiodiplodia</taxon>
    </lineage>
</organism>
<keyword evidence="4 9" id="KW-0479">Metal-binding</keyword>
<feature type="binding site" evidence="9">
    <location>
        <position position="88"/>
    </location>
    <ligand>
        <name>Ca(2+)</name>
        <dbReference type="ChEBI" id="CHEBI:29108"/>
        <label>1</label>
    </ligand>
</feature>
<feature type="signal peptide" evidence="12">
    <location>
        <begin position="1"/>
        <end position="19"/>
    </location>
</feature>
<feature type="binding site" evidence="9">
    <location>
        <position position="225"/>
    </location>
    <ligand>
        <name>Ca(2+)</name>
        <dbReference type="ChEBI" id="CHEBI:29108"/>
        <label>2</label>
    </ligand>
</feature>
<dbReference type="InterPro" id="IPR044831">
    <property type="entry name" value="Ccp1-like"/>
</dbReference>
<dbReference type="Gene3D" id="1.10.420.10">
    <property type="entry name" value="Peroxidase, domain 2"/>
    <property type="match status" value="1"/>
</dbReference>
<dbReference type="GO" id="GO:0046872">
    <property type="term" value="F:metal ion binding"/>
    <property type="evidence" value="ECO:0007669"/>
    <property type="project" value="UniProtKB-UniRule"/>
</dbReference>
<evidence type="ECO:0000259" key="13">
    <source>
        <dbReference type="PROSITE" id="PS50873"/>
    </source>
</evidence>
<sequence>MHFPKSSIVLLAAASSVQALSFNDVSTAASILKREASGLGNNLLSLVRRQDGCPAVWNDVASELRGWFLDGDGCSDDARAAIRLAFHDCFAGGCDGSIILAKEYTREENAGLENFSVKLAPLAEQYEVGTADLVQFAGAQAIATCPLGPRVAVKVGRADNDIPSEAGQLPSATASASTLIGQFEAKGFSSTDLIALVGAHSTAKQFFAKPEKAGLSMDSTPGTWDTKFYTQTSLGTAPVSLDSDVNLSKDFRTIVQWSSFSSQAVWSAAFVSAFNKMSVLGNDAGSLTDCTNVINAATSKRDIKAAPIADRM</sequence>
<evidence type="ECO:0000256" key="12">
    <source>
        <dbReference type="RuleBase" id="RU363051"/>
    </source>
</evidence>
<dbReference type="EC" id="1.11.1.-" evidence="12"/>
<keyword evidence="2 12" id="KW-0575">Peroxidase</keyword>
<feature type="active site" description="Proton acceptor" evidence="8">
    <location>
        <position position="87"/>
    </location>
</feature>
<keyword evidence="3 9" id="KW-0349">Heme</keyword>
<reference evidence="14 15" key="1">
    <citation type="journal article" date="2019" name="Sci. Rep.">
        <title>A multi-omics analysis of the grapevine pathogen Lasiodiplodia theobromae reveals that temperature affects the expression of virulence- and pathogenicity-related genes.</title>
        <authorList>
            <person name="Felix C."/>
            <person name="Meneses R."/>
            <person name="Goncalves M.F.M."/>
            <person name="Tilleman L."/>
            <person name="Duarte A.S."/>
            <person name="Jorrin-Novo J.V."/>
            <person name="Van de Peer Y."/>
            <person name="Deforce D."/>
            <person name="Van Nieuwerburgh F."/>
            <person name="Esteves A.C."/>
            <person name="Alves A."/>
        </authorList>
    </citation>
    <scope>NUCLEOTIDE SEQUENCE [LARGE SCALE GENOMIC DNA]</scope>
    <source>
        <strain evidence="14 15">LA-SOL3</strain>
    </source>
</reference>
<dbReference type="GO" id="GO:0034599">
    <property type="term" value="P:cellular response to oxidative stress"/>
    <property type="evidence" value="ECO:0007669"/>
    <property type="project" value="InterPro"/>
</dbReference>
<comment type="caution">
    <text evidence="14">The sequence shown here is derived from an EMBL/GenBank/DDBJ whole genome shotgun (WGS) entry which is preliminary data.</text>
</comment>
<feature type="binding site" evidence="9">
    <location>
        <position position="220"/>
    </location>
    <ligand>
        <name>Ca(2+)</name>
        <dbReference type="ChEBI" id="CHEBI:29108"/>
        <label>2</label>
    </ligand>
</feature>
<proteinExistence type="inferred from homology"/>
<feature type="binding site" evidence="9">
    <location>
        <position position="218"/>
    </location>
    <ligand>
        <name>Ca(2+)</name>
        <dbReference type="ChEBI" id="CHEBI:29108"/>
        <label>2</label>
    </ligand>
</feature>
<name>A0A5N5DUF8_9PEZI</name>
<gene>
    <name evidence="14" type="primary">LnP</name>
    <name evidence="14" type="ORF">DBV05_g1337</name>
</gene>
<feature type="binding site" evidence="9">
    <location>
        <position position="93"/>
    </location>
    <ligand>
        <name>Ca(2+)</name>
        <dbReference type="ChEBI" id="CHEBI:29108"/>
        <label>1</label>
    </ligand>
</feature>
<feature type="binding site" evidence="9">
    <location>
        <position position="97"/>
    </location>
    <ligand>
        <name>Ca(2+)</name>
        <dbReference type="ChEBI" id="CHEBI:29108"/>
        <label>1</label>
    </ligand>
</feature>
<dbReference type="GO" id="GO:0042744">
    <property type="term" value="P:hydrogen peroxide catabolic process"/>
    <property type="evidence" value="ECO:0007669"/>
    <property type="project" value="TreeGrafter"/>
</dbReference>
<dbReference type="InterPro" id="IPR002016">
    <property type="entry name" value="Haem_peroxidase"/>
</dbReference>
<dbReference type="GO" id="GO:0004601">
    <property type="term" value="F:peroxidase activity"/>
    <property type="evidence" value="ECO:0007669"/>
    <property type="project" value="UniProtKB-KW"/>
</dbReference>
<accession>A0A5N5DUF8</accession>
<dbReference type="SUPFAM" id="SSF48113">
    <property type="entry name" value="Heme-dependent peroxidases"/>
    <property type="match status" value="1"/>
</dbReference>
<dbReference type="GO" id="GO:0000302">
    <property type="term" value="P:response to reactive oxygen species"/>
    <property type="evidence" value="ECO:0007669"/>
    <property type="project" value="TreeGrafter"/>
</dbReference>
<dbReference type="EMBL" id="VCHE01000005">
    <property type="protein sequence ID" value="KAB2579844.1"/>
    <property type="molecule type" value="Genomic_DNA"/>
</dbReference>
<evidence type="ECO:0000256" key="9">
    <source>
        <dbReference type="PIRSR" id="PIRSR601621-2"/>
    </source>
</evidence>
<evidence type="ECO:0000256" key="3">
    <source>
        <dbReference type="ARBA" id="ARBA00022617"/>
    </source>
</evidence>
<dbReference type="InterPro" id="IPR019794">
    <property type="entry name" value="Peroxidases_AS"/>
</dbReference>
<feature type="domain" description="Plant heme peroxidase family profile" evidence="13">
    <location>
        <begin position="78"/>
        <end position="295"/>
    </location>
</feature>
<feature type="binding site" evidence="9">
    <location>
        <position position="95"/>
    </location>
    <ligand>
        <name>Ca(2+)</name>
        <dbReference type="ChEBI" id="CHEBI:29108"/>
        <label>1</label>
    </ligand>
</feature>
<feature type="disulfide bond" evidence="11">
    <location>
        <begin position="74"/>
        <end position="145"/>
    </location>
</feature>
<dbReference type="InterPro" id="IPR010255">
    <property type="entry name" value="Haem_peroxidase_sf"/>
</dbReference>
<dbReference type="GO" id="GO:0020037">
    <property type="term" value="F:heme binding"/>
    <property type="evidence" value="ECO:0007669"/>
    <property type="project" value="UniProtKB-UniRule"/>
</dbReference>
<keyword evidence="9 12" id="KW-0106">Calcium</keyword>
<evidence type="ECO:0000256" key="11">
    <source>
        <dbReference type="PIRSR" id="PIRSR601621-4"/>
    </source>
</evidence>
<evidence type="ECO:0000256" key="1">
    <source>
        <dbReference type="ARBA" id="ARBA00006089"/>
    </source>
</evidence>
<keyword evidence="15" id="KW-1185">Reference proteome</keyword>
<keyword evidence="6 9" id="KW-0408">Iron</keyword>
<dbReference type="OrthoDB" id="2113341at2759"/>
<feature type="site" description="Transition state stabilizer" evidence="10">
    <location>
        <position position="83"/>
    </location>
</feature>
<dbReference type="PRINTS" id="PR00458">
    <property type="entry name" value="PEROXIDASE"/>
</dbReference>
<feature type="binding site" description="axial binding residue" evidence="9">
    <location>
        <position position="200"/>
    </location>
    <ligand>
        <name>heme b</name>
        <dbReference type="ChEBI" id="CHEBI:60344"/>
    </ligand>
    <ligandPart>
        <name>Fe</name>
        <dbReference type="ChEBI" id="CHEBI:18248"/>
    </ligandPart>
</feature>
<feature type="binding site" evidence="9">
    <location>
        <position position="201"/>
    </location>
    <ligand>
        <name>Ca(2+)</name>
        <dbReference type="ChEBI" id="CHEBI:29108"/>
        <label>2</label>
    </ligand>
</feature>
<evidence type="ECO:0000256" key="7">
    <source>
        <dbReference type="ARBA" id="ARBA00023180"/>
    </source>
</evidence>
<evidence type="ECO:0000256" key="2">
    <source>
        <dbReference type="ARBA" id="ARBA00022559"/>
    </source>
</evidence>
<dbReference type="PANTHER" id="PTHR31356:SF66">
    <property type="entry name" value="CATALASE-PEROXIDASE"/>
    <property type="match status" value="1"/>
</dbReference>